<evidence type="ECO:0000313" key="3">
    <source>
        <dbReference type="EMBL" id="BBM16284.1"/>
    </source>
</evidence>
<evidence type="ECO:0000256" key="2">
    <source>
        <dbReference type="ARBA" id="ARBA00022649"/>
    </source>
</evidence>
<evidence type="ECO:0000256" key="1">
    <source>
        <dbReference type="ARBA" id="ARBA00006226"/>
    </source>
</evidence>
<reference evidence="4 6" key="2">
    <citation type="submission" date="2020-04" db="EMBL/GenBank/DDBJ databases">
        <authorList>
            <person name="Abaymova A."/>
            <person name="Teymurazov M."/>
            <person name="Tazyna O."/>
            <person name="Chatushin Y."/>
            <person name="Svetoch E."/>
            <person name="Pereligyn V."/>
            <person name="Pohylenko V."/>
            <person name="Platonov M."/>
            <person name="Kartsev N."/>
            <person name="Skryabin Y."/>
            <person name="Sizova A."/>
            <person name="Solomentsev V."/>
            <person name="Kislichkina A."/>
            <person name="Bogun A."/>
        </authorList>
    </citation>
    <scope>NUCLEOTIDE SEQUENCE [LARGE SCALE GENOMIC DNA]</scope>
    <source>
        <strain evidence="4">SCPM-O-B-8398</strain>
        <strain evidence="6">SCPM-O-B-8398 (E28)</strain>
    </source>
</reference>
<dbReference type="AlphaFoldDB" id="A0A848MZZ8"/>
<dbReference type="RefSeq" id="WP_062806315.1">
    <property type="nucleotide sequence ID" value="NZ_AP019811.1"/>
</dbReference>
<gene>
    <name evidence="3" type="ORF">EM151A_4055</name>
    <name evidence="4" type="ORF">HI921_15285</name>
</gene>
<dbReference type="PANTHER" id="PTHR35601:SF1">
    <property type="entry name" value="TOXIN RELE"/>
    <property type="match status" value="1"/>
</dbReference>
<accession>A0A848MZZ8</accession>
<dbReference type="Proteomes" id="UP000509460">
    <property type="component" value="Plasmid pEM15-1A-1"/>
</dbReference>
<comment type="similarity">
    <text evidence="1">Belongs to the RelE toxin family.</text>
</comment>
<name>A0A848MZZ8_ENTMU</name>
<keyword evidence="3" id="KW-0614">Plasmid</keyword>
<evidence type="ECO:0000313" key="6">
    <source>
        <dbReference type="Proteomes" id="UP000557857"/>
    </source>
</evidence>
<dbReference type="InterPro" id="IPR035093">
    <property type="entry name" value="RelE/ParE_toxin_dom_sf"/>
</dbReference>
<dbReference type="EMBL" id="JABCAG010000091">
    <property type="protein sequence ID" value="NMP59802.1"/>
    <property type="molecule type" value="Genomic_DNA"/>
</dbReference>
<dbReference type="PANTHER" id="PTHR35601">
    <property type="entry name" value="TOXIN RELE"/>
    <property type="match status" value="1"/>
</dbReference>
<dbReference type="InterPro" id="IPR007712">
    <property type="entry name" value="RelE/ParE_toxin"/>
</dbReference>
<sequence length="89" mass="10569">MKYHVEFDKRAQKEFLKLDKPIRNQILLWLNKNIEGCEDPRWTGKGLTADKSGLWRYRIGKYRLICDIHDDYALVLVVKAGKRETIYEG</sequence>
<dbReference type="Pfam" id="PF05016">
    <property type="entry name" value="ParE_toxin"/>
    <property type="match status" value="1"/>
</dbReference>
<geneLocation type="plasmid" evidence="3">
    <name>pEM15-1A-1</name>
</geneLocation>
<dbReference type="Proteomes" id="UP000557857">
    <property type="component" value="Unassembled WGS sequence"/>
</dbReference>
<protein>
    <submittedName>
        <fullName evidence="3">Cytotoxic translational repressor of toxin-anti toxin stability system</fullName>
    </submittedName>
    <submittedName>
        <fullName evidence="4">Type II toxin-antitoxin system RelE/ParE family toxin</fullName>
    </submittedName>
</protein>
<dbReference type="Gene3D" id="3.30.2310.20">
    <property type="entry name" value="RelE-like"/>
    <property type="match status" value="1"/>
</dbReference>
<evidence type="ECO:0000313" key="4">
    <source>
        <dbReference type="EMBL" id="NMP59802.1"/>
    </source>
</evidence>
<dbReference type="EMBL" id="AP019811">
    <property type="protein sequence ID" value="BBM16284.1"/>
    <property type="molecule type" value="Genomic_DNA"/>
</dbReference>
<reference evidence="3 5" key="1">
    <citation type="submission" date="2019-07" db="EMBL/GenBank/DDBJ databases">
        <title>antibiotic susceptibility of plant-derived lactic acid bacteria.</title>
        <authorList>
            <person name="Sugiyama M."/>
            <person name="Noda M."/>
        </authorList>
    </citation>
    <scope>NUCLEOTIDE SEQUENCE [LARGE SCALE GENOMIC DNA]</scope>
    <source>
        <strain evidence="3 5">15-1A</strain>
        <plasmid evidence="3">pEM15-1A-1</plasmid>
        <plasmid evidence="5">pem15-1a-1 dna</plasmid>
    </source>
</reference>
<dbReference type="SUPFAM" id="SSF143011">
    <property type="entry name" value="RelE-like"/>
    <property type="match status" value="1"/>
</dbReference>
<geneLocation type="plasmid" evidence="5">
    <name>pem15-1a-1 dna</name>
</geneLocation>
<proteinExistence type="inferred from homology"/>
<keyword evidence="2" id="KW-1277">Toxin-antitoxin system</keyword>
<organism evidence="4 6">
    <name type="scientific">Enterococcus mundtii</name>
    <dbReference type="NCBI Taxonomy" id="53346"/>
    <lineage>
        <taxon>Bacteria</taxon>
        <taxon>Bacillati</taxon>
        <taxon>Bacillota</taxon>
        <taxon>Bacilli</taxon>
        <taxon>Lactobacillales</taxon>
        <taxon>Enterococcaceae</taxon>
        <taxon>Enterococcus</taxon>
    </lineage>
</organism>
<evidence type="ECO:0000313" key="5">
    <source>
        <dbReference type="Proteomes" id="UP000509460"/>
    </source>
</evidence>